<evidence type="ECO:0000313" key="8">
    <source>
        <dbReference type="EMBL" id="AJO21435.1"/>
    </source>
</evidence>
<dbReference type="CDD" id="cd01095">
    <property type="entry name" value="Nitrilotriacetate_monoxgenase"/>
    <property type="match status" value="1"/>
</dbReference>
<keyword evidence="1 6" id="KW-0285">Flavoprotein</keyword>
<dbReference type="InterPro" id="IPR036661">
    <property type="entry name" value="Luciferase-like_sf"/>
</dbReference>
<keyword evidence="9" id="KW-1185">Reference proteome</keyword>
<proteinExistence type="inferred from homology"/>
<protein>
    <recommendedName>
        <fullName evidence="7">Luciferase-like domain-containing protein</fullName>
    </recommendedName>
</protein>
<evidence type="ECO:0000256" key="4">
    <source>
        <dbReference type="ARBA" id="ARBA00023033"/>
    </source>
</evidence>
<dbReference type="NCBIfam" id="TIGR03860">
    <property type="entry name" value="FMN_nitrolo"/>
    <property type="match status" value="1"/>
</dbReference>
<dbReference type="InterPro" id="IPR011251">
    <property type="entry name" value="Luciferase-like_dom"/>
</dbReference>
<evidence type="ECO:0000256" key="6">
    <source>
        <dbReference type="PIRSR" id="PIRSR000337-1"/>
    </source>
</evidence>
<dbReference type="AlphaFoldDB" id="A0AAN0WA56"/>
<evidence type="ECO:0000313" key="9">
    <source>
        <dbReference type="Proteomes" id="UP000032024"/>
    </source>
</evidence>
<keyword evidence="2 6" id="KW-0288">FMN</keyword>
<feature type="binding site" evidence="6">
    <location>
        <position position="95"/>
    </location>
    <ligand>
        <name>FMN</name>
        <dbReference type="ChEBI" id="CHEBI:58210"/>
    </ligand>
</feature>
<dbReference type="RefSeq" id="WP_035183467.1">
    <property type="nucleotide sequence ID" value="NZ_CP010525.1"/>
</dbReference>
<name>A0AAN0WA56_HEYCO</name>
<dbReference type="Pfam" id="PF00296">
    <property type="entry name" value="Bac_luciferase"/>
    <property type="match status" value="1"/>
</dbReference>
<dbReference type="Gene3D" id="3.20.20.30">
    <property type="entry name" value="Luciferase-like domain"/>
    <property type="match status" value="1"/>
</dbReference>
<feature type="binding site" evidence="6">
    <location>
        <position position="149"/>
    </location>
    <ligand>
        <name>FMN</name>
        <dbReference type="ChEBI" id="CHEBI:58210"/>
    </ligand>
</feature>
<keyword evidence="4" id="KW-0503">Monooxygenase</keyword>
<organism evidence="8 9">
    <name type="scientific">Heyndrickxia coagulans</name>
    <name type="common">Weizmannia coagulans</name>
    <dbReference type="NCBI Taxonomy" id="1398"/>
    <lineage>
        <taxon>Bacteria</taxon>
        <taxon>Bacillati</taxon>
        <taxon>Bacillota</taxon>
        <taxon>Bacilli</taxon>
        <taxon>Bacillales</taxon>
        <taxon>Bacillaceae</taxon>
        <taxon>Heyndrickxia</taxon>
    </lineage>
</organism>
<dbReference type="PANTHER" id="PTHR30011:SF16">
    <property type="entry name" value="C2H2 FINGER DOMAIN TRANSCRIPTION FACTOR (EUROFUNG)-RELATED"/>
    <property type="match status" value="1"/>
</dbReference>
<evidence type="ECO:0000256" key="2">
    <source>
        <dbReference type="ARBA" id="ARBA00022643"/>
    </source>
</evidence>
<keyword evidence="3" id="KW-0560">Oxidoreductase</keyword>
<dbReference type="PIRSF" id="PIRSF000337">
    <property type="entry name" value="NTA_MOA"/>
    <property type="match status" value="1"/>
</dbReference>
<dbReference type="GO" id="GO:0004497">
    <property type="term" value="F:monooxygenase activity"/>
    <property type="evidence" value="ECO:0007669"/>
    <property type="project" value="UniProtKB-KW"/>
</dbReference>
<evidence type="ECO:0000256" key="5">
    <source>
        <dbReference type="ARBA" id="ARBA00033748"/>
    </source>
</evidence>
<dbReference type="GO" id="GO:0016705">
    <property type="term" value="F:oxidoreductase activity, acting on paired donors, with incorporation or reduction of molecular oxygen"/>
    <property type="evidence" value="ECO:0007669"/>
    <property type="project" value="InterPro"/>
</dbReference>
<dbReference type="PANTHER" id="PTHR30011">
    <property type="entry name" value="ALKANESULFONATE MONOOXYGENASE-RELATED"/>
    <property type="match status" value="1"/>
</dbReference>
<feature type="binding site" evidence="6">
    <location>
        <position position="145"/>
    </location>
    <ligand>
        <name>FMN</name>
        <dbReference type="ChEBI" id="CHEBI:58210"/>
    </ligand>
</feature>
<feature type="domain" description="Luciferase-like" evidence="7">
    <location>
        <begin position="27"/>
        <end position="376"/>
    </location>
</feature>
<feature type="binding site" evidence="6">
    <location>
        <position position="58"/>
    </location>
    <ligand>
        <name>FMN</name>
        <dbReference type="ChEBI" id="CHEBI:58210"/>
    </ligand>
</feature>
<sequence>MARNDKLKFGAIVHGVGGTTDGWRHPDMDPGASTSFAYYKNQAQTAERGLFSFVFIADGLFISEKSIPHFLNRFEPITILSALATVTQHVGLIATISTSFSEPFTIARQLLSLDHISGGRAGWNLVTSPQEGAAHNHSKAHLPEHDERYAIAEEHVDIVRGLWDSWEDDAFIYNKETGQFFDPEKLHALNFKGKYFQVRGPLNIARSKQGYPVVFQAGASDRGRQFAAEKADSIFTHSENLESSKSFYQDVKNRARRAGRDASQIKIFPGISPIIADTKEEAETKYKELSALIPYERALTYLARYFDDYDFSRFDPDAPFPELGDIGKNAFQSTTDYLKQHAKEEHLTLRQVAHEAAFPRSQFIGTPEEIADLIALWFNEHAADGFIIGSSYPHALEDFVEKVIPILQERGLYETAYEGSTLRENLGLPVPENRYAAAKIGKL</sequence>
<dbReference type="SUPFAM" id="SSF51679">
    <property type="entry name" value="Bacterial luciferase-like"/>
    <property type="match status" value="1"/>
</dbReference>
<dbReference type="EMBL" id="CP010525">
    <property type="protein sequence ID" value="AJO21435.1"/>
    <property type="molecule type" value="Genomic_DNA"/>
</dbReference>
<accession>A0AAN0WA56</accession>
<dbReference type="InterPro" id="IPR016215">
    <property type="entry name" value="NTA_MOA"/>
</dbReference>
<feature type="binding site" evidence="6">
    <location>
        <position position="220"/>
    </location>
    <ligand>
        <name>FMN</name>
        <dbReference type="ChEBI" id="CHEBI:58210"/>
    </ligand>
</feature>
<gene>
    <name evidence="8" type="ORF">SB48_HM08orf00985</name>
</gene>
<dbReference type="Proteomes" id="UP000032024">
    <property type="component" value="Chromosome"/>
</dbReference>
<evidence type="ECO:0000256" key="3">
    <source>
        <dbReference type="ARBA" id="ARBA00023002"/>
    </source>
</evidence>
<comment type="similarity">
    <text evidence="5">Belongs to the NtaA/SnaA/DszA monooxygenase family.</text>
</comment>
<reference evidence="9" key="1">
    <citation type="submission" date="2015-01" db="EMBL/GenBank/DDBJ databases">
        <title>Comparative genome analysis of Bacillus coagulans HM-08, Clostridium butyricum HM-68, Bacillus subtilis HM-66 and Bacillus paralicheniformis BL-09.</title>
        <authorList>
            <person name="Zhang H."/>
        </authorList>
    </citation>
    <scope>NUCLEOTIDE SEQUENCE [LARGE SCALE GENOMIC DNA]</scope>
    <source>
        <strain evidence="9">HM-08</strain>
    </source>
</reference>
<dbReference type="InterPro" id="IPR051260">
    <property type="entry name" value="Diverse_substr_monoxygenases"/>
</dbReference>
<evidence type="ECO:0000259" key="7">
    <source>
        <dbReference type="Pfam" id="PF00296"/>
    </source>
</evidence>
<evidence type="ECO:0000256" key="1">
    <source>
        <dbReference type="ARBA" id="ARBA00022630"/>
    </source>
</evidence>